<dbReference type="GO" id="GO:0004674">
    <property type="term" value="F:protein serine/threonine kinase activity"/>
    <property type="evidence" value="ECO:0007669"/>
    <property type="project" value="UniProtKB-KW"/>
</dbReference>
<feature type="binding site" evidence="6">
    <location>
        <position position="40"/>
    </location>
    <ligand>
        <name>ATP</name>
        <dbReference type="ChEBI" id="CHEBI:30616"/>
    </ligand>
</feature>
<evidence type="ECO:0000256" key="3">
    <source>
        <dbReference type="ARBA" id="ARBA00022741"/>
    </source>
</evidence>
<gene>
    <name evidence="8" type="ORF">EI684_05445</name>
</gene>
<dbReference type="AlphaFoldDB" id="A0A426U5A0"/>
<dbReference type="EC" id="2.7.11.1" evidence="1"/>
<dbReference type="GO" id="GO:0005524">
    <property type="term" value="F:ATP binding"/>
    <property type="evidence" value="ECO:0007669"/>
    <property type="project" value="UniProtKB-UniRule"/>
</dbReference>
<dbReference type="Proteomes" id="UP000280307">
    <property type="component" value="Unassembled WGS sequence"/>
</dbReference>
<evidence type="ECO:0000313" key="9">
    <source>
        <dbReference type="Proteomes" id="UP000280307"/>
    </source>
</evidence>
<dbReference type="InterPro" id="IPR011009">
    <property type="entry name" value="Kinase-like_dom_sf"/>
</dbReference>
<proteinExistence type="predicted"/>
<sequence>MAGEQVIADRFVLGDLIGQGGMGYVYRGRDRQTGLEVAIKLLREELGTSPDQVRRFAREGEALRALNHPSIVKVLASVEEQGRHYIIMEYVTGGSLGSLLKAQAQLPLERTLQIALDLADALTRAHRLK</sequence>
<name>A0A426U5A0_9CHLR</name>
<accession>A0A426U5A0</accession>
<protein>
    <recommendedName>
        <fullName evidence="1">non-specific serine/threonine protein kinase</fullName>
        <ecNumber evidence="1">2.7.11.1</ecNumber>
    </recommendedName>
</protein>
<comment type="caution">
    <text evidence="8">The sequence shown here is derived from an EMBL/GenBank/DDBJ whole genome shotgun (WGS) entry which is preliminary data.</text>
</comment>
<keyword evidence="3 6" id="KW-0547">Nucleotide-binding</keyword>
<organism evidence="8 9">
    <name type="scientific">Candidatus Viridilinea halotolerans</name>
    <dbReference type="NCBI Taxonomy" id="2491704"/>
    <lineage>
        <taxon>Bacteria</taxon>
        <taxon>Bacillati</taxon>
        <taxon>Chloroflexota</taxon>
        <taxon>Chloroflexia</taxon>
        <taxon>Chloroflexales</taxon>
        <taxon>Chloroflexineae</taxon>
        <taxon>Oscillochloridaceae</taxon>
        <taxon>Candidatus Viridilinea</taxon>
    </lineage>
</organism>
<reference evidence="8 9" key="1">
    <citation type="submission" date="2018-12" db="EMBL/GenBank/DDBJ databases">
        <title>Genome Sequence of Candidatus Viridilinea halotolerans isolated from saline sulfide-rich spring.</title>
        <authorList>
            <person name="Grouzdev D.S."/>
            <person name="Burganskaya E.I."/>
            <person name="Krutkina M.S."/>
            <person name="Sukhacheva M.V."/>
            <person name="Gorlenko V.M."/>
        </authorList>
    </citation>
    <scope>NUCLEOTIDE SEQUENCE [LARGE SCALE GENOMIC DNA]</scope>
    <source>
        <strain evidence="8">Chok-6</strain>
    </source>
</reference>
<keyword evidence="4 8" id="KW-0418">Kinase</keyword>
<feature type="domain" description="Protein kinase" evidence="7">
    <location>
        <begin position="11"/>
        <end position="129"/>
    </location>
</feature>
<evidence type="ECO:0000256" key="6">
    <source>
        <dbReference type="PROSITE-ProRule" id="PRU10141"/>
    </source>
</evidence>
<dbReference type="PROSITE" id="PS50011">
    <property type="entry name" value="PROTEIN_KINASE_DOM"/>
    <property type="match status" value="1"/>
</dbReference>
<dbReference type="CDD" id="cd14014">
    <property type="entry name" value="STKc_PknB_like"/>
    <property type="match status" value="1"/>
</dbReference>
<evidence type="ECO:0000313" key="8">
    <source>
        <dbReference type="EMBL" id="RRR75100.1"/>
    </source>
</evidence>
<evidence type="ECO:0000256" key="1">
    <source>
        <dbReference type="ARBA" id="ARBA00012513"/>
    </source>
</evidence>
<keyword evidence="2" id="KW-0808">Transferase</keyword>
<dbReference type="InterPro" id="IPR000719">
    <property type="entry name" value="Prot_kinase_dom"/>
</dbReference>
<dbReference type="PROSITE" id="PS00107">
    <property type="entry name" value="PROTEIN_KINASE_ATP"/>
    <property type="match status" value="1"/>
</dbReference>
<keyword evidence="5 6" id="KW-0067">ATP-binding</keyword>
<dbReference type="InterPro" id="IPR017441">
    <property type="entry name" value="Protein_kinase_ATP_BS"/>
</dbReference>
<evidence type="ECO:0000259" key="7">
    <source>
        <dbReference type="PROSITE" id="PS50011"/>
    </source>
</evidence>
<dbReference type="PANTHER" id="PTHR43289:SF6">
    <property type="entry name" value="SERINE_THREONINE-PROTEIN KINASE NEKL-3"/>
    <property type="match status" value="1"/>
</dbReference>
<evidence type="ECO:0000256" key="2">
    <source>
        <dbReference type="ARBA" id="ARBA00022679"/>
    </source>
</evidence>
<feature type="non-terminal residue" evidence="8">
    <location>
        <position position="129"/>
    </location>
</feature>
<keyword evidence="8" id="KW-0723">Serine/threonine-protein kinase</keyword>
<dbReference type="PANTHER" id="PTHR43289">
    <property type="entry name" value="MITOGEN-ACTIVATED PROTEIN KINASE KINASE KINASE 20-RELATED"/>
    <property type="match status" value="1"/>
</dbReference>
<dbReference type="SUPFAM" id="SSF56112">
    <property type="entry name" value="Protein kinase-like (PK-like)"/>
    <property type="match status" value="1"/>
</dbReference>
<dbReference type="EMBL" id="RSAS01000213">
    <property type="protein sequence ID" value="RRR75100.1"/>
    <property type="molecule type" value="Genomic_DNA"/>
</dbReference>
<dbReference type="Pfam" id="PF00069">
    <property type="entry name" value="Pkinase"/>
    <property type="match status" value="1"/>
</dbReference>
<evidence type="ECO:0000256" key="4">
    <source>
        <dbReference type="ARBA" id="ARBA00022777"/>
    </source>
</evidence>
<evidence type="ECO:0000256" key="5">
    <source>
        <dbReference type="ARBA" id="ARBA00022840"/>
    </source>
</evidence>
<dbReference type="Gene3D" id="1.10.510.10">
    <property type="entry name" value="Transferase(Phosphotransferase) domain 1"/>
    <property type="match status" value="1"/>
</dbReference>